<protein>
    <recommendedName>
        <fullName evidence="1">Ribosomal RNA small subunit methyltransferase J</fullName>
        <ecNumber evidence="1">2.1.1.242</ecNumber>
    </recommendedName>
    <alternativeName>
        <fullName evidence="1">16S rRNA m2G1516 methyltransferase</fullName>
    </alternativeName>
    <alternativeName>
        <fullName evidence="1">rRNA (guanine-N(2)-)-methyltransferase</fullName>
    </alternativeName>
</protein>
<dbReference type="EC" id="2.1.1.242" evidence="1"/>
<keyword evidence="1" id="KW-0949">S-adenosyl-L-methionine</keyword>
<gene>
    <name evidence="1" type="primary">rsmJ</name>
    <name evidence="2" type="ORF">EV700_3017</name>
</gene>
<proteinExistence type="inferred from homology"/>
<organism evidence="2 3">
    <name type="scientific">Fluviicoccus keumensis</name>
    <dbReference type="NCBI Taxonomy" id="1435465"/>
    <lineage>
        <taxon>Bacteria</taxon>
        <taxon>Pseudomonadati</taxon>
        <taxon>Pseudomonadota</taxon>
        <taxon>Gammaproteobacteria</taxon>
        <taxon>Moraxellales</taxon>
        <taxon>Moraxellaceae</taxon>
        <taxon>Fluviicoccus</taxon>
    </lineage>
</organism>
<comment type="catalytic activity">
    <reaction evidence="1">
        <text>guanosine(1516) in 16S rRNA + S-adenosyl-L-methionine = N(2)-methylguanosine(1516) in 16S rRNA + S-adenosyl-L-homocysteine + H(+)</text>
        <dbReference type="Rhea" id="RHEA:43220"/>
        <dbReference type="Rhea" id="RHEA-COMP:10412"/>
        <dbReference type="Rhea" id="RHEA-COMP:10413"/>
        <dbReference type="ChEBI" id="CHEBI:15378"/>
        <dbReference type="ChEBI" id="CHEBI:57856"/>
        <dbReference type="ChEBI" id="CHEBI:59789"/>
        <dbReference type="ChEBI" id="CHEBI:74269"/>
        <dbReference type="ChEBI" id="CHEBI:74481"/>
        <dbReference type="EC" id="2.1.1.242"/>
    </reaction>
</comment>
<accession>A0A4Q7YJ12</accession>
<evidence type="ECO:0000256" key="1">
    <source>
        <dbReference type="HAMAP-Rule" id="MF_01523"/>
    </source>
</evidence>
<dbReference type="Proteomes" id="UP000292423">
    <property type="component" value="Unassembled WGS sequence"/>
</dbReference>
<keyword evidence="1" id="KW-0963">Cytoplasm</keyword>
<dbReference type="Pfam" id="PF04445">
    <property type="entry name" value="SAM_MT"/>
    <property type="match status" value="1"/>
</dbReference>
<dbReference type="RefSeq" id="WP_130415289.1">
    <property type="nucleotide sequence ID" value="NZ_SHKX01000015.1"/>
</dbReference>
<dbReference type="EMBL" id="SHKX01000015">
    <property type="protein sequence ID" value="RZU37148.1"/>
    <property type="molecule type" value="Genomic_DNA"/>
</dbReference>
<dbReference type="InterPro" id="IPR007536">
    <property type="entry name" value="16SrRNA_methylTrfase_J"/>
</dbReference>
<dbReference type="GO" id="GO:0008990">
    <property type="term" value="F:rRNA (guanine-N2-)-methyltransferase activity"/>
    <property type="evidence" value="ECO:0007669"/>
    <property type="project" value="UniProtKB-UniRule"/>
</dbReference>
<feature type="binding site" evidence="1">
    <location>
        <begin position="114"/>
        <end position="115"/>
    </location>
    <ligand>
        <name>S-adenosyl-L-methionine</name>
        <dbReference type="ChEBI" id="CHEBI:59789"/>
    </ligand>
</feature>
<evidence type="ECO:0000313" key="3">
    <source>
        <dbReference type="Proteomes" id="UP000292423"/>
    </source>
</evidence>
<dbReference type="PANTHER" id="PTHR36112">
    <property type="entry name" value="RIBOSOMAL RNA SMALL SUBUNIT METHYLTRANSFERASE J"/>
    <property type="match status" value="1"/>
</dbReference>
<keyword evidence="1 2" id="KW-0808">Transferase</keyword>
<evidence type="ECO:0000313" key="2">
    <source>
        <dbReference type="EMBL" id="RZU37148.1"/>
    </source>
</evidence>
<comment type="caution">
    <text evidence="2">The sequence shown here is derived from an EMBL/GenBank/DDBJ whole genome shotgun (WGS) entry which is preliminary data.</text>
</comment>
<comment type="similarity">
    <text evidence="1">Belongs to the methyltransferase superfamily. RsmJ family.</text>
</comment>
<dbReference type="SUPFAM" id="SSF53335">
    <property type="entry name" value="S-adenosyl-L-methionine-dependent methyltransferases"/>
    <property type="match status" value="1"/>
</dbReference>
<name>A0A4Q7YJ12_9GAMM</name>
<feature type="binding site" evidence="1">
    <location>
        <position position="185"/>
    </location>
    <ligand>
        <name>S-adenosyl-L-methionine</name>
        <dbReference type="ChEBI" id="CHEBI:59789"/>
    </ligand>
</feature>
<comment type="caution">
    <text evidence="1">Lacks conserved residue(s) required for the propagation of feature annotation.</text>
</comment>
<dbReference type="OrthoDB" id="3191794at2"/>
<sequence>MAPLQVFCLPHAQPRAADLAAQLGAPLQILPDFERKTLKRLASSVPLALMVGDDVSLQTFELPLPGPVRVDWADGQTLWRLQHGGGRGEMLAKACGIKGDYLPWVVDATAGFGRDSLLLAWLGCRVTLLERSPVVRALLEDGWKRAQAEPMLTGTLARMELVFAEASAWLKALTGETRPEVVYLDPMFPSREKSAKVKVNMQVFHQAVGADSDADALLEPALAAAKKRVVVKRPRLAEPLAGKAPSIVFEGESSRFDVYLIN</sequence>
<reference evidence="2 3" key="1">
    <citation type="submission" date="2019-02" db="EMBL/GenBank/DDBJ databases">
        <title>Genomic Encyclopedia of Type Strains, Phase IV (KMG-IV): sequencing the most valuable type-strain genomes for metagenomic binning, comparative biology and taxonomic classification.</title>
        <authorList>
            <person name="Goeker M."/>
        </authorList>
    </citation>
    <scope>NUCLEOTIDE SEQUENCE [LARGE SCALE GENOMIC DNA]</scope>
    <source>
        <strain evidence="2 3">DSM 105135</strain>
    </source>
</reference>
<dbReference type="PANTHER" id="PTHR36112:SF1">
    <property type="entry name" value="RIBOSOMAL RNA SMALL SUBUNIT METHYLTRANSFERASE J"/>
    <property type="match status" value="1"/>
</dbReference>
<keyword evidence="1" id="KW-0698">rRNA processing</keyword>
<dbReference type="HAMAP" id="MF_01523">
    <property type="entry name" value="16SrRNA_methyltr_J"/>
    <property type="match status" value="1"/>
</dbReference>
<comment type="function">
    <text evidence="1">Specifically methylates the guanosine in position 1516 of 16S rRNA.</text>
</comment>
<feature type="binding site" evidence="1">
    <location>
        <begin position="130"/>
        <end position="131"/>
    </location>
    <ligand>
        <name>S-adenosyl-L-methionine</name>
        <dbReference type="ChEBI" id="CHEBI:59789"/>
    </ligand>
</feature>
<dbReference type="AlphaFoldDB" id="A0A4Q7YJ12"/>
<dbReference type="InterPro" id="IPR029063">
    <property type="entry name" value="SAM-dependent_MTases_sf"/>
</dbReference>
<keyword evidence="1 2" id="KW-0489">Methyltransferase</keyword>
<dbReference type="GO" id="GO:0005737">
    <property type="term" value="C:cytoplasm"/>
    <property type="evidence" value="ECO:0007669"/>
    <property type="project" value="UniProtKB-SubCell"/>
</dbReference>
<dbReference type="Gene3D" id="3.40.50.150">
    <property type="entry name" value="Vaccinia Virus protein VP39"/>
    <property type="match status" value="1"/>
</dbReference>
<comment type="subcellular location">
    <subcellularLocation>
        <location evidence="1">Cytoplasm</location>
    </subcellularLocation>
</comment>
<keyword evidence="3" id="KW-1185">Reference proteome</keyword>